<dbReference type="AlphaFoldDB" id="A0A0F9JT34"/>
<accession>A0A0F9JT34</accession>
<protein>
    <submittedName>
        <fullName evidence="1">Uncharacterized protein</fullName>
    </submittedName>
</protein>
<comment type="caution">
    <text evidence="1">The sequence shown here is derived from an EMBL/GenBank/DDBJ whole genome shotgun (WGS) entry which is preliminary data.</text>
</comment>
<sequence>MLNQWILRVEQMFLMMYSTPLTVEDWPAVEWYEDGMSVTDTVRLLANVYYSDWDV</sequence>
<gene>
    <name evidence="1" type="ORF">LCGC14_1416590</name>
</gene>
<evidence type="ECO:0000313" key="1">
    <source>
        <dbReference type="EMBL" id="KKM72833.1"/>
    </source>
</evidence>
<reference evidence="1" key="1">
    <citation type="journal article" date="2015" name="Nature">
        <title>Complex archaea that bridge the gap between prokaryotes and eukaryotes.</title>
        <authorList>
            <person name="Spang A."/>
            <person name="Saw J.H."/>
            <person name="Jorgensen S.L."/>
            <person name="Zaremba-Niedzwiedzka K."/>
            <person name="Martijn J."/>
            <person name="Lind A.E."/>
            <person name="van Eijk R."/>
            <person name="Schleper C."/>
            <person name="Guy L."/>
            <person name="Ettema T.J."/>
        </authorList>
    </citation>
    <scope>NUCLEOTIDE SEQUENCE</scope>
</reference>
<dbReference type="EMBL" id="LAZR01009399">
    <property type="protein sequence ID" value="KKM72833.1"/>
    <property type="molecule type" value="Genomic_DNA"/>
</dbReference>
<proteinExistence type="predicted"/>
<organism evidence="1">
    <name type="scientific">marine sediment metagenome</name>
    <dbReference type="NCBI Taxonomy" id="412755"/>
    <lineage>
        <taxon>unclassified sequences</taxon>
        <taxon>metagenomes</taxon>
        <taxon>ecological metagenomes</taxon>
    </lineage>
</organism>
<name>A0A0F9JT34_9ZZZZ</name>